<comment type="caution">
    <text evidence="3">The sequence shown here is derived from an EMBL/GenBank/DDBJ whole genome shotgun (WGS) entry which is preliminary data.</text>
</comment>
<dbReference type="InterPro" id="IPR018958">
    <property type="entry name" value="Knr4/Smi1-like_dom"/>
</dbReference>
<dbReference type="Pfam" id="PF14567">
    <property type="entry name" value="SUKH_5"/>
    <property type="match status" value="1"/>
</dbReference>
<reference evidence="3 4" key="1">
    <citation type="submission" date="2019-03" db="EMBL/GenBank/DDBJ databases">
        <title>Genomic Encyclopedia of Type Strains, Phase IV (KMG-IV): sequencing the most valuable type-strain genomes for metagenomic binning, comparative biology and taxonomic classification.</title>
        <authorList>
            <person name="Goeker M."/>
        </authorList>
    </citation>
    <scope>NUCLEOTIDE SEQUENCE [LARGE SCALE GENOMIC DNA]</scope>
    <source>
        <strain evidence="3 4">DSM 14836</strain>
    </source>
</reference>
<feature type="transmembrane region" description="Helical" evidence="1">
    <location>
        <begin position="6"/>
        <end position="24"/>
    </location>
</feature>
<evidence type="ECO:0000256" key="1">
    <source>
        <dbReference type="SAM" id="Phobius"/>
    </source>
</evidence>
<keyword evidence="4" id="KW-1185">Reference proteome</keyword>
<dbReference type="Proteomes" id="UP000294564">
    <property type="component" value="Unassembled WGS sequence"/>
</dbReference>
<keyword evidence="1" id="KW-0812">Transmembrane</keyword>
<dbReference type="SUPFAM" id="SSF160631">
    <property type="entry name" value="SMI1/KNR4-like"/>
    <property type="match status" value="1"/>
</dbReference>
<name>A0A4R2NR42_9FLAO</name>
<dbReference type="InterPro" id="IPR037883">
    <property type="entry name" value="Knr4/Smi1-like_sf"/>
</dbReference>
<dbReference type="AlphaFoldDB" id="A0A4R2NR42"/>
<dbReference type="RefSeq" id="WP_132795052.1">
    <property type="nucleotide sequence ID" value="NZ_SLXM01000006.1"/>
</dbReference>
<evidence type="ECO:0000313" key="3">
    <source>
        <dbReference type="EMBL" id="TCP24379.1"/>
    </source>
</evidence>
<proteinExistence type="predicted"/>
<organism evidence="3 4">
    <name type="scientific">Tenacibaculum skagerrakense</name>
    <dbReference type="NCBI Taxonomy" id="186571"/>
    <lineage>
        <taxon>Bacteria</taxon>
        <taxon>Pseudomonadati</taxon>
        <taxon>Bacteroidota</taxon>
        <taxon>Flavobacteriia</taxon>
        <taxon>Flavobacteriales</taxon>
        <taxon>Flavobacteriaceae</taxon>
        <taxon>Tenacibaculum</taxon>
    </lineage>
</organism>
<dbReference type="EMBL" id="SLXM01000006">
    <property type="protein sequence ID" value="TCP24379.1"/>
    <property type="molecule type" value="Genomic_DNA"/>
</dbReference>
<feature type="domain" description="Knr4/Smi1-like" evidence="2">
    <location>
        <begin position="83"/>
        <end position="209"/>
    </location>
</feature>
<keyword evidence="1" id="KW-0472">Membrane</keyword>
<dbReference type="SMART" id="SM00860">
    <property type="entry name" value="SMI1_KNR4"/>
    <property type="match status" value="1"/>
</dbReference>
<evidence type="ECO:0000259" key="2">
    <source>
        <dbReference type="SMART" id="SM00860"/>
    </source>
</evidence>
<evidence type="ECO:0000313" key="4">
    <source>
        <dbReference type="Proteomes" id="UP000294564"/>
    </source>
</evidence>
<protein>
    <submittedName>
        <fullName evidence="3">SUKH superfamily protein</fullName>
    </submittedName>
</protein>
<gene>
    <name evidence="3" type="ORF">EV195_106187</name>
</gene>
<sequence length="237" mass="26982">MGKSTLKIFVISVLLILAMGFVYLKNKDASKSIEHNVSDKTLIKNAKQQIDSIKQSSFVEDTMMELIISLADDYDKHKNVGTKLSDIEIEKIEEKLNLTFPESYKLFLKYFGDGADLVYNVKVMKTSEATYITNQFKDLSEELSTEDETIQSSSLLSLTNKNNNEIAWYWVVDQSLDNNEWGLACFNSKNLSIEYTVENFTKWLEFLVKSKNNVVTELQNLENAGVSSDAITSSYLK</sequence>
<dbReference type="Gene3D" id="3.40.1580.10">
    <property type="entry name" value="SMI1/KNR4-like"/>
    <property type="match status" value="1"/>
</dbReference>
<dbReference type="OrthoDB" id="1188838at2"/>
<keyword evidence="1" id="KW-1133">Transmembrane helix</keyword>
<accession>A0A4R2NR42</accession>